<dbReference type="PANTHER" id="PTHR11844:SF33">
    <property type="entry name" value="TISSUE INHIBITOR OF METALLOPROTEINASE"/>
    <property type="match status" value="1"/>
</dbReference>
<reference evidence="6 7" key="1">
    <citation type="submission" date="2013-05" db="EMBL/GenBank/DDBJ databases">
        <title>Draft genome of the parasitic nematode Anyclostoma ceylanicum.</title>
        <authorList>
            <person name="Mitreva M."/>
        </authorList>
    </citation>
    <scope>NUCLEOTIDE SEQUENCE [LARGE SCALE GENOMIC DNA]</scope>
</reference>
<comment type="subcellular location">
    <subcellularLocation>
        <location evidence="1">Secreted</location>
    </subcellularLocation>
</comment>
<dbReference type="GO" id="GO:0005615">
    <property type="term" value="C:extracellular space"/>
    <property type="evidence" value="ECO:0007669"/>
    <property type="project" value="TreeGrafter"/>
</dbReference>
<keyword evidence="2" id="KW-0964">Secreted</keyword>
<dbReference type="GO" id="GO:0051045">
    <property type="term" value="P:negative regulation of membrane protein ectodomain proteolysis"/>
    <property type="evidence" value="ECO:0007669"/>
    <property type="project" value="TreeGrafter"/>
</dbReference>
<dbReference type="InterPro" id="IPR001820">
    <property type="entry name" value="TIMP"/>
</dbReference>
<evidence type="ECO:0000256" key="3">
    <source>
        <dbReference type="ARBA" id="ARBA00023157"/>
    </source>
</evidence>
<dbReference type="GO" id="GO:0002020">
    <property type="term" value="F:protease binding"/>
    <property type="evidence" value="ECO:0007669"/>
    <property type="project" value="TreeGrafter"/>
</dbReference>
<protein>
    <recommendedName>
        <fullName evidence="5">NTR domain-containing protein</fullName>
    </recommendedName>
</protein>
<dbReference type="PANTHER" id="PTHR11844">
    <property type="entry name" value="METALLOPROTEASE INHIBITOR"/>
    <property type="match status" value="1"/>
</dbReference>
<evidence type="ECO:0000256" key="2">
    <source>
        <dbReference type="ARBA" id="ARBA00022525"/>
    </source>
</evidence>
<keyword evidence="4" id="KW-0732">Signal</keyword>
<keyword evidence="7" id="KW-1185">Reference proteome</keyword>
<evidence type="ECO:0000259" key="5">
    <source>
        <dbReference type="PROSITE" id="PS50189"/>
    </source>
</evidence>
<dbReference type="GO" id="GO:0008191">
    <property type="term" value="F:metalloendopeptidase inhibitor activity"/>
    <property type="evidence" value="ECO:0007669"/>
    <property type="project" value="InterPro"/>
</dbReference>
<dbReference type="Gene3D" id="2.40.50.120">
    <property type="match status" value="1"/>
</dbReference>
<proteinExistence type="predicted"/>
<dbReference type="PROSITE" id="PS50189">
    <property type="entry name" value="NTR"/>
    <property type="match status" value="1"/>
</dbReference>
<organism evidence="6 7">
    <name type="scientific">Ancylostoma ceylanicum</name>
    <dbReference type="NCBI Taxonomy" id="53326"/>
    <lineage>
        <taxon>Eukaryota</taxon>
        <taxon>Metazoa</taxon>
        <taxon>Ecdysozoa</taxon>
        <taxon>Nematoda</taxon>
        <taxon>Chromadorea</taxon>
        <taxon>Rhabditida</taxon>
        <taxon>Rhabditina</taxon>
        <taxon>Rhabditomorpha</taxon>
        <taxon>Strongyloidea</taxon>
        <taxon>Ancylostomatidae</taxon>
        <taxon>Ancylostomatinae</taxon>
        <taxon>Ancylostoma</taxon>
    </lineage>
</organism>
<evidence type="ECO:0000256" key="4">
    <source>
        <dbReference type="SAM" id="SignalP"/>
    </source>
</evidence>
<dbReference type="EMBL" id="KE124936">
    <property type="protein sequence ID" value="EPB74585.1"/>
    <property type="molecule type" value="Genomic_DNA"/>
</dbReference>
<sequence>MIFAIVFMACLAAAHAQKCTCAKKPPLDQAFCRARFVTHATVTKVDKSEYGVTYSLEHKEVYWPKNLDLPKKVFTPIPEYCGLAEDLAEGRDYLIGGNLHKEWNEVSKEMQNYESFNCEPKPHASIFGRK</sequence>
<name>A0A0D6LRA3_9BILA</name>
<evidence type="ECO:0000256" key="1">
    <source>
        <dbReference type="ARBA" id="ARBA00004613"/>
    </source>
</evidence>
<accession>A0A0D6LRA3</accession>
<dbReference type="Pfam" id="PF01759">
    <property type="entry name" value="NTR"/>
    <property type="match status" value="1"/>
</dbReference>
<dbReference type="GO" id="GO:0031012">
    <property type="term" value="C:extracellular matrix"/>
    <property type="evidence" value="ECO:0007669"/>
    <property type="project" value="TreeGrafter"/>
</dbReference>
<feature type="domain" description="NTR" evidence="5">
    <location>
        <begin position="19"/>
        <end position="130"/>
    </location>
</feature>
<keyword evidence="3" id="KW-1015">Disulfide bond</keyword>
<evidence type="ECO:0000313" key="7">
    <source>
        <dbReference type="Proteomes" id="UP000054495"/>
    </source>
</evidence>
<dbReference type="SUPFAM" id="SSF50242">
    <property type="entry name" value="TIMP-like"/>
    <property type="match status" value="1"/>
</dbReference>
<evidence type="ECO:0000313" key="6">
    <source>
        <dbReference type="EMBL" id="EPB74585.1"/>
    </source>
</evidence>
<feature type="signal peptide" evidence="4">
    <location>
        <begin position="1"/>
        <end position="16"/>
    </location>
</feature>
<feature type="chain" id="PRO_5002307131" description="NTR domain-containing protein" evidence="4">
    <location>
        <begin position="17"/>
        <end position="130"/>
    </location>
</feature>
<dbReference type="InterPro" id="IPR001134">
    <property type="entry name" value="Netrin_domain"/>
</dbReference>
<dbReference type="InterPro" id="IPR008993">
    <property type="entry name" value="TIMP-like_OB-fold"/>
</dbReference>
<gene>
    <name evidence="6" type="ORF">ANCCEY_06310</name>
</gene>
<dbReference type="Proteomes" id="UP000054495">
    <property type="component" value="Unassembled WGS sequence"/>
</dbReference>
<dbReference type="InterPro" id="IPR018933">
    <property type="entry name" value="Netrin_module_non-TIMP"/>
</dbReference>
<dbReference type="AlphaFoldDB" id="A0A0D6LRA3"/>